<feature type="repeat" description="TPR" evidence="1">
    <location>
        <begin position="551"/>
        <end position="584"/>
    </location>
</feature>
<dbReference type="Proteomes" id="UP000320359">
    <property type="component" value="Unassembled WGS sequence"/>
</dbReference>
<feature type="domain" description="Protein kinase" evidence="2">
    <location>
        <begin position="35"/>
        <end position="335"/>
    </location>
</feature>
<dbReference type="SUPFAM" id="SSF48452">
    <property type="entry name" value="TPR-like"/>
    <property type="match status" value="2"/>
</dbReference>
<evidence type="ECO:0000313" key="4">
    <source>
        <dbReference type="Proteomes" id="UP000320359"/>
    </source>
</evidence>
<dbReference type="PROSITE" id="PS50011">
    <property type="entry name" value="PROTEIN_KINASE_DOM"/>
    <property type="match status" value="1"/>
</dbReference>
<keyword evidence="4" id="KW-1185">Reference proteome</keyword>
<dbReference type="SUPFAM" id="SSF56112">
    <property type="entry name" value="Protein kinase-like (PK-like)"/>
    <property type="match status" value="1"/>
</dbReference>
<protein>
    <submittedName>
        <fullName evidence="3">Tetratricopeptide repeat protein</fullName>
    </submittedName>
</protein>
<accession>A0A552X145</accession>
<dbReference type="AlphaFoldDB" id="A0A552X145"/>
<evidence type="ECO:0000256" key="1">
    <source>
        <dbReference type="PROSITE-ProRule" id="PRU00339"/>
    </source>
</evidence>
<gene>
    <name evidence="3" type="ORF">FM042_09015</name>
</gene>
<sequence length="1060" mass="120878">MTVSSDRPSHSTGHQTASLTNTRILPEGHVLAGRFRILGSIGIGGQAQVYAARDEILGSDIAVKLIAPQHALDVEQVQRLRQEALLARELNHPNIVRVFEFYQDGQWVFLTMGLIEGRSLAEFLHEGISRQQTELWSEQLLLALRACHSHNITHADVKPENLLIDERGNLVLLDFGIGVHGDYERADFAGSQGYKAPEVTQFGKASPRSDSYSSGRLFADMLAATHIRTWHMGDWRWYLRLKRVAKQLSKPLAHQRISIEEAQERIAPAHHRNMAYTASLIGVGLVVLLYMVWSKPVGEFETPATSENVVKRVAIVYSPDDHLLGGISELLHLHLISQSGVDVVEQDRVDTLVRNLGLRPFRQQDHRNRLAQLVNADVMVLLQNSQISSGESPRVQVLLAEMPGNRLFGAFQGTVSNDALPQTMEQMLTHLNEQLALPARQPIVRPEELQRVEPVLRAMREGREAEAQTFVRSLQEEWPEFAGGWLAGARLAGNQGNIQQAQDQLDRVFQLSQDDEYWHLEGRALEAELSGDVNAAIAVTERLIQLFPGRSGLLERRAELALWMDDADTAIRMYQAALELDPSSPERWFELARLRIIQGQIQQALDNELTQALIKFRQQENLRGQGMVLNAFGVAYLRWSDPAMASRYFNEALEFRTEERDPAGRAVTLANLATVKSIQRQYAEAEAALAEAAVLFAQTDDQLGLAQVENEWGILLEEQGRYREALTHYRMALDLRIEAGATLQQAETINNVAYMHFLMADFSQADIFWKQSLNIFTRVGDQSGILRTKLNLAHLSLTRGDYTSATHILSEVLEQAKDHRPEEELVTQYFLSHRNFSLGLIETALQNSYRALKLAEEIGNIRPMIETRIWIAEMCAQLADSDCISEQIELLEENSQQLNAEQIILLEWLHKTVGVYENTATASEIAAFWSKFRKQLLPVQTELRVLLMTLELHPLPKDSWQWERVRELTRPVMYKEHMHGLYLQVIQFNDAQARENLRRMLQNHPYHWRNHLYYEIFSDEDSQRRADELRTALFEHMTPDQIEAYQRVYERSQTQDRTGN</sequence>
<dbReference type="InterPro" id="IPR019734">
    <property type="entry name" value="TPR_rpt"/>
</dbReference>
<dbReference type="InterPro" id="IPR008271">
    <property type="entry name" value="Ser/Thr_kinase_AS"/>
</dbReference>
<dbReference type="InterPro" id="IPR011990">
    <property type="entry name" value="TPR-like_helical_dom_sf"/>
</dbReference>
<name>A0A552X145_9GAMM</name>
<dbReference type="EMBL" id="VJWL01000003">
    <property type="protein sequence ID" value="TRW48313.1"/>
    <property type="molecule type" value="Genomic_DNA"/>
</dbReference>
<dbReference type="InterPro" id="IPR011009">
    <property type="entry name" value="Kinase-like_dom_sf"/>
</dbReference>
<dbReference type="SMART" id="SM00220">
    <property type="entry name" value="S_TKc"/>
    <property type="match status" value="1"/>
</dbReference>
<dbReference type="RefSeq" id="WP_143236105.1">
    <property type="nucleotide sequence ID" value="NZ_VJWL01000003.1"/>
</dbReference>
<dbReference type="Gene3D" id="1.10.510.10">
    <property type="entry name" value="Transferase(Phosphotransferase) domain 1"/>
    <property type="match status" value="1"/>
</dbReference>
<comment type="caution">
    <text evidence="3">The sequence shown here is derived from an EMBL/GenBank/DDBJ whole genome shotgun (WGS) entry which is preliminary data.</text>
</comment>
<keyword evidence="1" id="KW-0802">TPR repeat</keyword>
<evidence type="ECO:0000313" key="3">
    <source>
        <dbReference type="EMBL" id="TRW48313.1"/>
    </source>
</evidence>
<dbReference type="Pfam" id="PF00069">
    <property type="entry name" value="Pkinase"/>
    <property type="match status" value="1"/>
</dbReference>
<evidence type="ECO:0000259" key="2">
    <source>
        <dbReference type="PROSITE" id="PS50011"/>
    </source>
</evidence>
<dbReference type="GO" id="GO:0004672">
    <property type="term" value="F:protein kinase activity"/>
    <property type="evidence" value="ECO:0007669"/>
    <property type="project" value="InterPro"/>
</dbReference>
<proteinExistence type="predicted"/>
<dbReference type="SMART" id="SM00028">
    <property type="entry name" value="TPR"/>
    <property type="match status" value="9"/>
</dbReference>
<dbReference type="InterPro" id="IPR000719">
    <property type="entry name" value="Prot_kinase_dom"/>
</dbReference>
<organism evidence="3 4">
    <name type="scientific">Aliidiomarina halalkaliphila</name>
    <dbReference type="NCBI Taxonomy" id="2593535"/>
    <lineage>
        <taxon>Bacteria</taxon>
        <taxon>Pseudomonadati</taxon>
        <taxon>Pseudomonadota</taxon>
        <taxon>Gammaproteobacteria</taxon>
        <taxon>Alteromonadales</taxon>
        <taxon>Idiomarinaceae</taxon>
        <taxon>Aliidiomarina</taxon>
    </lineage>
</organism>
<dbReference type="CDD" id="cd14014">
    <property type="entry name" value="STKc_PknB_like"/>
    <property type="match status" value="1"/>
</dbReference>
<dbReference type="Gene3D" id="1.25.40.10">
    <property type="entry name" value="Tetratricopeptide repeat domain"/>
    <property type="match status" value="3"/>
</dbReference>
<reference evidence="3 4" key="1">
    <citation type="submission" date="2019-07" db="EMBL/GenBank/DDBJ databases">
        <authorList>
            <person name="Yang M."/>
            <person name="Zhao D."/>
            <person name="Xiang H."/>
        </authorList>
    </citation>
    <scope>NUCLEOTIDE SEQUENCE [LARGE SCALE GENOMIC DNA]</scope>
    <source>
        <strain evidence="3 4">IM1326</strain>
    </source>
</reference>
<dbReference type="Pfam" id="PF13424">
    <property type="entry name" value="TPR_12"/>
    <property type="match status" value="1"/>
</dbReference>
<dbReference type="PANTHER" id="PTHR24345">
    <property type="entry name" value="SERINE/THREONINE-PROTEIN KINASE PLK"/>
    <property type="match status" value="1"/>
</dbReference>
<feature type="repeat" description="TPR" evidence="1">
    <location>
        <begin position="706"/>
        <end position="739"/>
    </location>
</feature>
<dbReference type="PROSITE" id="PS00108">
    <property type="entry name" value="PROTEIN_KINASE_ST"/>
    <property type="match status" value="1"/>
</dbReference>
<dbReference type="PROSITE" id="PS50005">
    <property type="entry name" value="TPR"/>
    <property type="match status" value="2"/>
</dbReference>
<dbReference type="GO" id="GO:0005524">
    <property type="term" value="F:ATP binding"/>
    <property type="evidence" value="ECO:0007669"/>
    <property type="project" value="InterPro"/>
</dbReference>
<dbReference type="Gene3D" id="3.30.200.20">
    <property type="entry name" value="Phosphorylase Kinase, domain 1"/>
    <property type="match status" value="1"/>
</dbReference>
<dbReference type="OrthoDB" id="9801841at2"/>